<gene>
    <name evidence="3" type="ORF">KL86DYS2_10264</name>
</gene>
<name>A0A212IXH2_9BACT</name>
<dbReference type="InterPro" id="IPR029058">
    <property type="entry name" value="AB_hydrolase_fold"/>
</dbReference>
<keyword evidence="1" id="KW-1133">Transmembrane helix</keyword>
<reference evidence="3" key="1">
    <citation type="submission" date="2016-04" db="EMBL/GenBank/DDBJ databases">
        <authorList>
            <person name="Evans L.H."/>
            <person name="Alamgir A."/>
            <person name="Owens N."/>
            <person name="Weber N.D."/>
            <person name="Virtaneva K."/>
            <person name="Barbian K."/>
            <person name="Babar A."/>
            <person name="Rosenke K."/>
        </authorList>
    </citation>
    <scope>NUCLEOTIDE SEQUENCE</scope>
    <source>
        <strain evidence="3">86-2</strain>
    </source>
</reference>
<proteinExistence type="predicted"/>
<dbReference type="PANTHER" id="PTHR12277:SF81">
    <property type="entry name" value="PROTEIN ABHD13"/>
    <property type="match status" value="1"/>
</dbReference>
<keyword evidence="1" id="KW-0812">Transmembrane</keyword>
<organism evidence="3">
    <name type="scientific">uncultured Dysgonomonas sp</name>
    <dbReference type="NCBI Taxonomy" id="206096"/>
    <lineage>
        <taxon>Bacteria</taxon>
        <taxon>Pseudomonadati</taxon>
        <taxon>Bacteroidota</taxon>
        <taxon>Bacteroidia</taxon>
        <taxon>Bacteroidales</taxon>
        <taxon>Dysgonomonadaceae</taxon>
        <taxon>Dysgonomonas</taxon>
        <taxon>environmental samples</taxon>
    </lineage>
</organism>
<feature type="transmembrane region" description="Helical" evidence="1">
    <location>
        <begin position="144"/>
        <end position="162"/>
    </location>
</feature>
<keyword evidence="1" id="KW-0472">Membrane</keyword>
<dbReference type="SUPFAM" id="SSF53474">
    <property type="entry name" value="alpha/beta-Hydrolases"/>
    <property type="match status" value="1"/>
</dbReference>
<dbReference type="Pfam" id="PF00561">
    <property type="entry name" value="Abhydrolase_1"/>
    <property type="match status" value="1"/>
</dbReference>
<dbReference type="Gene3D" id="3.40.50.1820">
    <property type="entry name" value="alpha/beta hydrolase"/>
    <property type="match status" value="1"/>
</dbReference>
<dbReference type="RefSeq" id="WP_296946347.1">
    <property type="nucleotide sequence ID" value="NZ_LT599021.1"/>
</dbReference>
<dbReference type="PANTHER" id="PTHR12277">
    <property type="entry name" value="ALPHA/BETA HYDROLASE DOMAIN-CONTAINING PROTEIN"/>
    <property type="match status" value="1"/>
</dbReference>
<evidence type="ECO:0000256" key="1">
    <source>
        <dbReference type="SAM" id="Phobius"/>
    </source>
</evidence>
<feature type="transmembrane region" description="Helical" evidence="1">
    <location>
        <begin position="174"/>
        <end position="193"/>
    </location>
</feature>
<accession>A0A212IXH2</accession>
<dbReference type="EMBL" id="FLUL01000001">
    <property type="protein sequence ID" value="SBV91880.1"/>
    <property type="molecule type" value="Genomic_DNA"/>
</dbReference>
<dbReference type="InterPro" id="IPR000073">
    <property type="entry name" value="AB_hydrolase_1"/>
</dbReference>
<feature type="domain" description="AB hydrolase-1" evidence="2">
    <location>
        <begin position="75"/>
        <end position="165"/>
    </location>
</feature>
<dbReference type="AlphaFoldDB" id="A0A212IXH2"/>
<protein>
    <recommendedName>
        <fullName evidence="2">AB hydrolase-1 domain-containing protein</fullName>
    </recommendedName>
</protein>
<evidence type="ECO:0000313" key="3">
    <source>
        <dbReference type="EMBL" id="SBV91880.1"/>
    </source>
</evidence>
<evidence type="ECO:0000259" key="2">
    <source>
        <dbReference type="Pfam" id="PF00561"/>
    </source>
</evidence>
<sequence>MIKIAIRFLAIALAFYIIFCGAFYFFQERFLFYPDKLGKDYKFNFKENFEGLYIQTDDGIKLNGLLFRAHESKGLIFYLHGNAGALDSWGSVASLYTELGYDVFLLDYRGFGKSEGEIRSQRRLFEDVQTAYNKMKELYDEDNIIVLGYSIGTCPATWLASVNNPHLLILQAPYYSMTGIIQGICPVIPRFLVKYKLETYKYITNCKMPIVIFHGDADMVINYKNSIMLSSLFKKEDSLVILTNEGHNGITYNEQYKKNLIDLLSK</sequence>
<feature type="transmembrane region" description="Helical" evidence="1">
    <location>
        <begin position="6"/>
        <end position="26"/>
    </location>
</feature>